<dbReference type="EMBL" id="JACHBQ010000001">
    <property type="protein sequence ID" value="MBB5642627.1"/>
    <property type="molecule type" value="Genomic_DNA"/>
</dbReference>
<dbReference type="Gene3D" id="3.40.50.620">
    <property type="entry name" value="HUPs"/>
    <property type="match status" value="1"/>
</dbReference>
<sequence>MTAKPTARVIVGVVPGQPNAVVLQAATFAQRFNAELVCASVDVNRYMIFDLGDGSMTTFPIDPDLVHPEEPGFDPALLAHLTDLLTDVDVVWSTSSLAGDPALALGGLADTLGAAMIVIGTREATVRASLGEFFNGSVAVHLAHRQHRPVVVIPLAPVPLDEPLPWEPS</sequence>
<protein>
    <submittedName>
        <fullName evidence="3">Nucleotide-binding universal stress UspA family protein</fullName>
    </submittedName>
</protein>
<proteinExistence type="predicted"/>
<comment type="caution">
    <text evidence="2">The sequence shown here is derived from an EMBL/GenBank/DDBJ whole genome shotgun (WGS) entry which is preliminary data.</text>
</comment>
<dbReference type="OrthoDB" id="3213322at2"/>
<dbReference type="EMBL" id="JPXF01000067">
    <property type="protein sequence ID" value="KGJ72528.1"/>
    <property type="molecule type" value="Genomic_DNA"/>
</dbReference>
<evidence type="ECO:0000259" key="1">
    <source>
        <dbReference type="Pfam" id="PF00582"/>
    </source>
</evidence>
<accession>A0A099J504</accession>
<reference evidence="3 5" key="2">
    <citation type="submission" date="2020-08" db="EMBL/GenBank/DDBJ databases">
        <title>Sequencing the genomes of 1000 actinobacteria strains.</title>
        <authorList>
            <person name="Klenk H.-P."/>
        </authorList>
    </citation>
    <scope>NUCLEOTIDE SEQUENCE [LARGE SCALE GENOMIC DNA]</scope>
    <source>
        <strain evidence="3 5">DSM 21065</strain>
    </source>
</reference>
<dbReference type="SUPFAM" id="SSF52402">
    <property type="entry name" value="Adenine nucleotide alpha hydrolases-like"/>
    <property type="match status" value="1"/>
</dbReference>
<keyword evidence="4" id="KW-1185">Reference proteome</keyword>
<dbReference type="Proteomes" id="UP000561726">
    <property type="component" value="Unassembled WGS sequence"/>
</dbReference>
<dbReference type="eggNOG" id="COG0589">
    <property type="taxonomic scope" value="Bacteria"/>
</dbReference>
<reference evidence="2 4" key="1">
    <citation type="submission" date="2014-08" db="EMBL/GenBank/DDBJ databases">
        <authorList>
            <person name="Sisinthy S."/>
        </authorList>
    </citation>
    <scope>NUCLEOTIDE SEQUENCE [LARGE SCALE GENOMIC DNA]</scope>
    <source>
        <strain evidence="2 4">RuG17</strain>
    </source>
</reference>
<dbReference type="RefSeq" id="WP_035837642.1">
    <property type="nucleotide sequence ID" value="NZ_JACHBQ010000001.1"/>
</dbReference>
<feature type="domain" description="UspA" evidence="1">
    <location>
        <begin position="8"/>
        <end position="154"/>
    </location>
</feature>
<dbReference type="AlphaFoldDB" id="A0A099J504"/>
<dbReference type="InterPro" id="IPR014729">
    <property type="entry name" value="Rossmann-like_a/b/a_fold"/>
</dbReference>
<evidence type="ECO:0000313" key="2">
    <source>
        <dbReference type="EMBL" id="KGJ72528.1"/>
    </source>
</evidence>
<dbReference type="STRING" id="1001240.GY21_14650"/>
<dbReference type="CDD" id="cd00293">
    <property type="entry name" value="USP-like"/>
    <property type="match status" value="1"/>
</dbReference>
<dbReference type="Proteomes" id="UP000029864">
    <property type="component" value="Unassembled WGS sequence"/>
</dbReference>
<evidence type="ECO:0000313" key="4">
    <source>
        <dbReference type="Proteomes" id="UP000029864"/>
    </source>
</evidence>
<gene>
    <name evidence="3" type="ORF">BJ997_003175</name>
    <name evidence="2" type="ORF">GY21_14650</name>
</gene>
<dbReference type="InterPro" id="IPR006016">
    <property type="entry name" value="UspA"/>
</dbReference>
<organism evidence="2 4">
    <name type="scientific">Cryobacterium roopkundense</name>
    <dbReference type="NCBI Taxonomy" id="1001240"/>
    <lineage>
        <taxon>Bacteria</taxon>
        <taxon>Bacillati</taxon>
        <taxon>Actinomycetota</taxon>
        <taxon>Actinomycetes</taxon>
        <taxon>Micrococcales</taxon>
        <taxon>Microbacteriaceae</taxon>
        <taxon>Cryobacterium</taxon>
    </lineage>
</organism>
<dbReference type="Pfam" id="PF00582">
    <property type="entry name" value="Usp"/>
    <property type="match status" value="1"/>
</dbReference>
<evidence type="ECO:0000313" key="3">
    <source>
        <dbReference type="EMBL" id="MBB5642627.1"/>
    </source>
</evidence>
<evidence type="ECO:0000313" key="5">
    <source>
        <dbReference type="Proteomes" id="UP000561726"/>
    </source>
</evidence>
<name>A0A099J504_9MICO</name>